<organism evidence="2 3">
    <name type="scientific">Botryobasidium botryosum (strain FD-172 SS1)</name>
    <dbReference type="NCBI Taxonomy" id="930990"/>
    <lineage>
        <taxon>Eukaryota</taxon>
        <taxon>Fungi</taxon>
        <taxon>Dikarya</taxon>
        <taxon>Basidiomycota</taxon>
        <taxon>Agaricomycotina</taxon>
        <taxon>Agaricomycetes</taxon>
        <taxon>Cantharellales</taxon>
        <taxon>Botryobasidiaceae</taxon>
        <taxon>Botryobasidium</taxon>
    </lineage>
</organism>
<evidence type="ECO:0008006" key="4">
    <source>
        <dbReference type="Google" id="ProtNLM"/>
    </source>
</evidence>
<dbReference type="Pfam" id="PF02515">
    <property type="entry name" value="CoA_transf_3"/>
    <property type="match status" value="1"/>
</dbReference>
<dbReference type="Gene3D" id="3.40.50.10540">
    <property type="entry name" value="Crotonobetainyl-coa:carnitine coa-transferase, domain 1"/>
    <property type="match status" value="2"/>
</dbReference>
<dbReference type="EMBL" id="KL198061">
    <property type="protein sequence ID" value="KDQ11111.1"/>
    <property type="molecule type" value="Genomic_DNA"/>
</dbReference>
<dbReference type="Proteomes" id="UP000027195">
    <property type="component" value="Unassembled WGS sequence"/>
</dbReference>
<dbReference type="Gene3D" id="3.30.1540.10">
    <property type="entry name" value="formyl-coa transferase, domain 3"/>
    <property type="match status" value="1"/>
</dbReference>
<dbReference type="InterPro" id="IPR044855">
    <property type="entry name" value="CoA-Trfase_III_dom3_sf"/>
</dbReference>
<proteinExistence type="inferred from homology"/>
<keyword evidence="3" id="KW-1185">Reference proteome</keyword>
<dbReference type="OrthoDB" id="2308815at2759"/>
<dbReference type="InParanoid" id="A0A067MHR3"/>
<name>A0A067MHR3_BOTB1</name>
<dbReference type="HOGENOM" id="CLU_021588_0_0_1"/>
<evidence type="ECO:0000313" key="3">
    <source>
        <dbReference type="Proteomes" id="UP000027195"/>
    </source>
</evidence>
<accession>A0A067MHR3</accession>
<dbReference type="PANTHER" id="PTHR48228">
    <property type="entry name" value="SUCCINYL-COA--D-CITRAMALATE COA-TRANSFERASE"/>
    <property type="match status" value="1"/>
</dbReference>
<dbReference type="InterPro" id="IPR050509">
    <property type="entry name" value="CoA-transferase_III"/>
</dbReference>
<dbReference type="InterPro" id="IPR003673">
    <property type="entry name" value="CoA-Trfase_fam_III"/>
</dbReference>
<evidence type="ECO:0000313" key="2">
    <source>
        <dbReference type="EMBL" id="KDQ11111.1"/>
    </source>
</evidence>
<evidence type="ECO:0000256" key="1">
    <source>
        <dbReference type="ARBA" id="ARBA00008383"/>
    </source>
</evidence>
<sequence>MSGDSSTRSVVRALLEDVDLPADLLSSLTLPERPDATGPVVPSSFRLGTAAQASIAASALSALHIHELRTGTKQVVTVDERHAALEFTSEAWAALDGNLPEVWDPIAGVYPTEDGHVRIHTNFPHHKQGILDLLQCQPTRESVGEALRQRSAQEFEEEAVSRGMCVTALRSFHEWQQHPQAQALQGVRPITIVKIAEAPKRTLPSAPTSPLDGIKVLDLTRVLAGPICGRTLAAHGADVLWVTSPALPALPAIDVDTSRGKRTTQLNLDLPFDRATLDSLLQDADVFLQAYRPGSLARRGYAPQDVVNVRPGIVYASVCAYGWEGPWKERRGFDSLVQTATGFNIDEADAFNEFNKMSLEETPRYKPLPFQALDHAAGQLLACGIIAALSRTIADGGSWEVRVSLAGVGQWLRSLGRFDPEVAFGDCQPMPRRTFPPVQEIQDLSSTAPHGGRKKESVAPVKFTAIRHAAILSETPVREGKAPLVLNAHKPEWLPIN</sequence>
<reference evidence="3" key="1">
    <citation type="journal article" date="2014" name="Proc. Natl. Acad. Sci. U.S.A.">
        <title>Extensive sampling of basidiomycete genomes demonstrates inadequacy of the white-rot/brown-rot paradigm for wood decay fungi.</title>
        <authorList>
            <person name="Riley R."/>
            <person name="Salamov A.A."/>
            <person name="Brown D.W."/>
            <person name="Nagy L.G."/>
            <person name="Floudas D."/>
            <person name="Held B.W."/>
            <person name="Levasseur A."/>
            <person name="Lombard V."/>
            <person name="Morin E."/>
            <person name="Otillar R."/>
            <person name="Lindquist E.A."/>
            <person name="Sun H."/>
            <person name="LaButti K.M."/>
            <person name="Schmutz J."/>
            <person name="Jabbour D."/>
            <person name="Luo H."/>
            <person name="Baker S.E."/>
            <person name="Pisabarro A.G."/>
            <person name="Walton J.D."/>
            <person name="Blanchette R.A."/>
            <person name="Henrissat B."/>
            <person name="Martin F."/>
            <person name="Cullen D."/>
            <person name="Hibbett D.S."/>
            <person name="Grigoriev I.V."/>
        </authorList>
    </citation>
    <scope>NUCLEOTIDE SEQUENCE [LARGE SCALE GENOMIC DNA]</scope>
    <source>
        <strain evidence="3">FD-172 SS1</strain>
    </source>
</reference>
<dbReference type="InterPro" id="IPR023606">
    <property type="entry name" value="CoA-Trfase_III_dom_1_sf"/>
</dbReference>
<dbReference type="SUPFAM" id="SSF89796">
    <property type="entry name" value="CoA-transferase family III (CaiB/BaiF)"/>
    <property type="match status" value="2"/>
</dbReference>
<dbReference type="GO" id="GO:0003824">
    <property type="term" value="F:catalytic activity"/>
    <property type="evidence" value="ECO:0007669"/>
    <property type="project" value="InterPro"/>
</dbReference>
<protein>
    <recommendedName>
        <fullName evidence="4">CoA-transferase family III</fullName>
    </recommendedName>
</protein>
<comment type="similarity">
    <text evidence="1">Belongs to the CoA-transferase III family.</text>
</comment>
<dbReference type="PANTHER" id="PTHR48228:SF4">
    <property type="entry name" value="BLR3030 PROTEIN"/>
    <property type="match status" value="1"/>
</dbReference>
<dbReference type="AlphaFoldDB" id="A0A067MHR3"/>
<dbReference type="STRING" id="930990.A0A067MHR3"/>
<gene>
    <name evidence="2" type="ORF">BOTBODRAFT_57645</name>
</gene>